<keyword evidence="3" id="KW-1185">Reference proteome</keyword>
<feature type="compositionally biased region" description="Low complexity" evidence="1">
    <location>
        <begin position="13"/>
        <end position="23"/>
    </location>
</feature>
<gene>
    <name evidence="2" type="ORF">PHLGIDRAFT_116265</name>
</gene>
<sequence length="123" mass="12836">MQPLPINVPPSSPAHLSPAAMPARSPSTRAVPPSISLQSPSPASTPQPTPTPQELSESSGPSDSIPPPQEQTPFEELSLSVPRATFTVTRTQLCSIRSGARKASIALPGECELAFPVLFLAQS</sequence>
<proteinExistence type="predicted"/>
<reference evidence="2 3" key="1">
    <citation type="journal article" date="2014" name="PLoS Genet.">
        <title>Analysis of the Phlebiopsis gigantea genome, transcriptome and secretome provides insight into its pioneer colonization strategies of wood.</title>
        <authorList>
            <person name="Hori C."/>
            <person name="Ishida T."/>
            <person name="Igarashi K."/>
            <person name="Samejima M."/>
            <person name="Suzuki H."/>
            <person name="Master E."/>
            <person name="Ferreira P."/>
            <person name="Ruiz-Duenas F.J."/>
            <person name="Held B."/>
            <person name="Canessa P."/>
            <person name="Larrondo L.F."/>
            <person name="Schmoll M."/>
            <person name="Druzhinina I.S."/>
            <person name="Kubicek C.P."/>
            <person name="Gaskell J.A."/>
            <person name="Kersten P."/>
            <person name="St John F."/>
            <person name="Glasner J."/>
            <person name="Sabat G."/>
            <person name="Splinter BonDurant S."/>
            <person name="Syed K."/>
            <person name="Yadav J."/>
            <person name="Mgbeahuruike A.C."/>
            <person name="Kovalchuk A."/>
            <person name="Asiegbu F.O."/>
            <person name="Lackner G."/>
            <person name="Hoffmeister D."/>
            <person name="Rencoret J."/>
            <person name="Gutierrez A."/>
            <person name="Sun H."/>
            <person name="Lindquist E."/>
            <person name="Barry K."/>
            <person name="Riley R."/>
            <person name="Grigoriev I.V."/>
            <person name="Henrissat B."/>
            <person name="Kues U."/>
            <person name="Berka R.M."/>
            <person name="Martinez A.T."/>
            <person name="Covert S.F."/>
            <person name="Blanchette R.A."/>
            <person name="Cullen D."/>
        </authorList>
    </citation>
    <scope>NUCLEOTIDE SEQUENCE [LARGE SCALE GENOMIC DNA]</scope>
    <source>
        <strain evidence="2 3">11061_1 CR5-6</strain>
    </source>
</reference>
<organism evidence="2 3">
    <name type="scientific">Phlebiopsis gigantea (strain 11061_1 CR5-6)</name>
    <name type="common">White-rot fungus</name>
    <name type="synonym">Peniophora gigantea</name>
    <dbReference type="NCBI Taxonomy" id="745531"/>
    <lineage>
        <taxon>Eukaryota</taxon>
        <taxon>Fungi</taxon>
        <taxon>Dikarya</taxon>
        <taxon>Basidiomycota</taxon>
        <taxon>Agaricomycotina</taxon>
        <taxon>Agaricomycetes</taxon>
        <taxon>Polyporales</taxon>
        <taxon>Phanerochaetaceae</taxon>
        <taxon>Phlebiopsis</taxon>
    </lineage>
</organism>
<name>A0A0C3NW65_PHLG1</name>
<evidence type="ECO:0000313" key="3">
    <source>
        <dbReference type="Proteomes" id="UP000053257"/>
    </source>
</evidence>
<evidence type="ECO:0000313" key="2">
    <source>
        <dbReference type="EMBL" id="KIP09639.1"/>
    </source>
</evidence>
<dbReference type="HOGENOM" id="CLU_2016086_0_0_1"/>
<dbReference type="AlphaFoldDB" id="A0A0C3NW65"/>
<protein>
    <submittedName>
        <fullName evidence="2">Uncharacterized protein</fullName>
    </submittedName>
</protein>
<evidence type="ECO:0000256" key="1">
    <source>
        <dbReference type="SAM" id="MobiDB-lite"/>
    </source>
</evidence>
<feature type="compositionally biased region" description="Pro residues" evidence="1">
    <location>
        <begin position="1"/>
        <end position="12"/>
    </location>
</feature>
<dbReference type="Proteomes" id="UP000053257">
    <property type="component" value="Unassembled WGS sequence"/>
</dbReference>
<dbReference type="EMBL" id="KN840464">
    <property type="protein sequence ID" value="KIP09639.1"/>
    <property type="molecule type" value="Genomic_DNA"/>
</dbReference>
<feature type="region of interest" description="Disordered" evidence="1">
    <location>
        <begin position="1"/>
        <end position="79"/>
    </location>
</feature>
<accession>A0A0C3NW65</accession>